<proteinExistence type="inferred from homology"/>
<dbReference type="RefSeq" id="WP_123204225.1">
    <property type="nucleotide sequence ID" value="NZ_RBEE01000003.1"/>
</dbReference>
<keyword evidence="4" id="KW-1185">Reference proteome</keyword>
<evidence type="ECO:0000313" key="3">
    <source>
        <dbReference type="EMBL" id="RNL56045.1"/>
    </source>
</evidence>
<comment type="similarity">
    <text evidence="1">Belongs to the universal stress protein A family.</text>
</comment>
<protein>
    <submittedName>
        <fullName evidence="3">Universal stress protein</fullName>
    </submittedName>
</protein>
<feature type="domain" description="UspA" evidence="2">
    <location>
        <begin position="1"/>
        <end position="149"/>
    </location>
</feature>
<dbReference type="PANTHER" id="PTHR46268">
    <property type="entry name" value="STRESS RESPONSE PROTEIN NHAX"/>
    <property type="match status" value="1"/>
</dbReference>
<dbReference type="AlphaFoldDB" id="A0A3N0C2H3"/>
<dbReference type="SUPFAM" id="SSF52402">
    <property type="entry name" value="Adenine nucleotide alpha hydrolases-like"/>
    <property type="match status" value="2"/>
</dbReference>
<evidence type="ECO:0000256" key="1">
    <source>
        <dbReference type="ARBA" id="ARBA00008791"/>
    </source>
</evidence>
<gene>
    <name evidence="3" type="ORF">D7004_02115</name>
</gene>
<sequence>MKKILIATDFSVAADDAARYAIQLAQAVRTDTILLNAAAITTDSPVEILWPMEDYQTLIKRTDIRLKDLSEVLLERMHATSENTLILPKIAIKSDLGSVTDLLRETVQQEGIGLVVMGLSGAGNMKRLILGSSSRDIIDSADYPVLLIPKGTAYKPIRKIAFATDLCVEDMDSIQSLADFAGLLHAELPIVHVIGRNINKGMTGRINAFLTELKNKIIYDRIYYENVYQGKVEDGLGWLKNHGETDLLVMIHRRHGVMNDFVHGSHAQKMARETKLPLLVMPEGYPGTLC</sequence>
<reference evidence="3 4" key="1">
    <citation type="submission" date="2018-10" db="EMBL/GenBank/DDBJ databases">
        <title>Genome sequencing of Pedobacter jejuensis TNB23.</title>
        <authorList>
            <person name="Cho Y.-J."/>
            <person name="Cho A."/>
            <person name="Kim O.-S."/>
        </authorList>
    </citation>
    <scope>NUCLEOTIDE SEQUENCE [LARGE SCALE GENOMIC DNA]</scope>
    <source>
        <strain evidence="3 4">TNB23</strain>
    </source>
</reference>
<dbReference type="OrthoDB" id="9788959at2"/>
<dbReference type="Pfam" id="PF00582">
    <property type="entry name" value="Usp"/>
    <property type="match status" value="1"/>
</dbReference>
<dbReference type="InterPro" id="IPR006016">
    <property type="entry name" value="UspA"/>
</dbReference>
<dbReference type="EMBL" id="RBEE01000003">
    <property type="protein sequence ID" value="RNL56045.1"/>
    <property type="molecule type" value="Genomic_DNA"/>
</dbReference>
<dbReference type="PRINTS" id="PR01438">
    <property type="entry name" value="UNVRSLSTRESS"/>
</dbReference>
<dbReference type="Proteomes" id="UP000274046">
    <property type="component" value="Unassembled WGS sequence"/>
</dbReference>
<organism evidence="3 4">
    <name type="scientific">Pedobacter jejuensis</name>
    <dbReference type="NCBI Taxonomy" id="1268550"/>
    <lineage>
        <taxon>Bacteria</taxon>
        <taxon>Pseudomonadati</taxon>
        <taxon>Bacteroidota</taxon>
        <taxon>Sphingobacteriia</taxon>
        <taxon>Sphingobacteriales</taxon>
        <taxon>Sphingobacteriaceae</taxon>
        <taxon>Pedobacter</taxon>
    </lineage>
</organism>
<dbReference type="Gene3D" id="3.40.50.12370">
    <property type="match status" value="1"/>
</dbReference>
<evidence type="ECO:0000313" key="4">
    <source>
        <dbReference type="Proteomes" id="UP000274046"/>
    </source>
</evidence>
<dbReference type="CDD" id="cd00293">
    <property type="entry name" value="USP-like"/>
    <property type="match status" value="2"/>
</dbReference>
<dbReference type="InterPro" id="IPR006015">
    <property type="entry name" value="Universal_stress_UspA"/>
</dbReference>
<dbReference type="PANTHER" id="PTHR46268:SF22">
    <property type="entry name" value="SENSOR PROTEIN KDPD-RELATED"/>
    <property type="match status" value="1"/>
</dbReference>
<name>A0A3N0C2H3_9SPHI</name>
<comment type="caution">
    <text evidence="3">The sequence shown here is derived from an EMBL/GenBank/DDBJ whole genome shotgun (WGS) entry which is preliminary data.</text>
</comment>
<evidence type="ECO:0000259" key="2">
    <source>
        <dbReference type="Pfam" id="PF00582"/>
    </source>
</evidence>
<accession>A0A3N0C2H3</accession>